<dbReference type="CTD" id="20315751"/>
<accession>A0A075A9C4</accession>
<dbReference type="OrthoDB" id="410404at2759"/>
<reference evidence="1 2" key="1">
    <citation type="submission" date="2013-11" db="EMBL/GenBank/DDBJ databases">
        <title>Opisthorchis viverrini - life in the bile duct.</title>
        <authorList>
            <person name="Young N.D."/>
            <person name="Nagarajan N."/>
            <person name="Lin S.J."/>
            <person name="Korhonen P.K."/>
            <person name="Jex A.R."/>
            <person name="Hall R.S."/>
            <person name="Safavi-Hemami H."/>
            <person name="Kaewkong W."/>
            <person name="Bertrand D."/>
            <person name="Gao S."/>
            <person name="Seet Q."/>
            <person name="Wongkham S."/>
            <person name="Teh B.T."/>
            <person name="Wongkham C."/>
            <person name="Intapan P.M."/>
            <person name="Maleewong W."/>
            <person name="Yang X."/>
            <person name="Hu M."/>
            <person name="Wang Z."/>
            <person name="Hofmann A."/>
            <person name="Sternberg P.W."/>
            <person name="Tan P."/>
            <person name="Wang J."/>
            <person name="Gasser R.B."/>
        </authorList>
    </citation>
    <scope>NUCLEOTIDE SEQUENCE [LARGE SCALE GENOMIC DNA]</scope>
</reference>
<name>A0A075A9C4_OPIVI</name>
<organism evidence="1 2">
    <name type="scientific">Opisthorchis viverrini</name>
    <name type="common">Southeast Asian liver fluke</name>
    <dbReference type="NCBI Taxonomy" id="6198"/>
    <lineage>
        <taxon>Eukaryota</taxon>
        <taxon>Metazoa</taxon>
        <taxon>Spiralia</taxon>
        <taxon>Lophotrochozoa</taxon>
        <taxon>Platyhelminthes</taxon>
        <taxon>Trematoda</taxon>
        <taxon>Digenea</taxon>
        <taxon>Opisthorchiida</taxon>
        <taxon>Opisthorchiata</taxon>
        <taxon>Opisthorchiidae</taxon>
        <taxon>Opisthorchis</taxon>
    </lineage>
</organism>
<dbReference type="KEGG" id="ovi:T265_01563"/>
<evidence type="ECO:0000313" key="1">
    <source>
        <dbReference type="EMBL" id="KER32335.1"/>
    </source>
</evidence>
<proteinExistence type="predicted"/>
<dbReference type="GeneID" id="20315751"/>
<gene>
    <name evidence="1" type="ORF">T265_01563</name>
</gene>
<evidence type="ECO:0000313" key="2">
    <source>
        <dbReference type="Proteomes" id="UP000054324"/>
    </source>
</evidence>
<dbReference type="EMBL" id="KL596635">
    <property type="protein sequence ID" value="KER32335.1"/>
    <property type="molecule type" value="Genomic_DNA"/>
</dbReference>
<dbReference type="RefSeq" id="XP_009163886.1">
    <property type="nucleotide sequence ID" value="XM_009165622.1"/>
</dbReference>
<keyword evidence="2" id="KW-1185">Reference proteome</keyword>
<dbReference type="AlphaFoldDB" id="A0A075A9C4"/>
<sequence>MHPTCIGGVVATRSPGIAKLEFSASLCCELTGIITPEQENNRSNEVRIRTDDVRRLVVFGHRCLKIMSGFRWRQRVSNEMIRKLVFGCAAGTSIRENI</sequence>
<protein>
    <submittedName>
        <fullName evidence="1">Uncharacterized protein</fullName>
    </submittedName>
</protein>
<dbReference type="Proteomes" id="UP000054324">
    <property type="component" value="Unassembled WGS sequence"/>
</dbReference>